<keyword evidence="2 3" id="KW-0802">TPR repeat</keyword>
<evidence type="ECO:0008006" key="7">
    <source>
        <dbReference type="Google" id="ProtNLM"/>
    </source>
</evidence>
<dbReference type="EMBL" id="BMPF01000001">
    <property type="protein sequence ID" value="GGL29924.1"/>
    <property type="molecule type" value="Genomic_DNA"/>
</dbReference>
<feature type="region of interest" description="Disordered" evidence="4">
    <location>
        <begin position="1"/>
        <end position="43"/>
    </location>
</feature>
<feature type="compositionally biased region" description="Basic and acidic residues" evidence="4">
    <location>
        <begin position="1"/>
        <end position="13"/>
    </location>
</feature>
<dbReference type="InterPro" id="IPR019734">
    <property type="entry name" value="TPR_rpt"/>
</dbReference>
<accession>A0A830EU53</accession>
<dbReference type="RefSeq" id="WP_188880307.1">
    <property type="nucleotide sequence ID" value="NZ_BMPF01000001.1"/>
</dbReference>
<dbReference type="Gene3D" id="1.25.40.10">
    <property type="entry name" value="Tetratricopeptide repeat domain"/>
    <property type="match status" value="2"/>
</dbReference>
<protein>
    <recommendedName>
        <fullName evidence="7">Tetratricopeptide repeat-containing protein</fullName>
    </recommendedName>
</protein>
<evidence type="ECO:0000256" key="3">
    <source>
        <dbReference type="PROSITE-ProRule" id="PRU00339"/>
    </source>
</evidence>
<feature type="repeat" description="TPR" evidence="3">
    <location>
        <begin position="65"/>
        <end position="98"/>
    </location>
</feature>
<comment type="caution">
    <text evidence="5">The sequence shown here is derived from an EMBL/GenBank/DDBJ whole genome shotgun (WGS) entry which is preliminary data.</text>
</comment>
<proteinExistence type="predicted"/>
<dbReference type="PANTHER" id="PTHR44943">
    <property type="entry name" value="CELLULOSE SYNTHASE OPERON PROTEIN C"/>
    <property type="match status" value="1"/>
</dbReference>
<sequence length="248" mass="27891">MTDREPREGDGHQFSEGQGFEEPYEGFDIDPPELEVDPTDVDPVDDHVLVDLLDDANIAGDEVDSDALIDVGLSYMGIKRYEEAVDAFERAARYAANDTDEQEARVNQGVAHAELEEWDAAASAHEEALFLDEDGPFAAEAETNLAYALWEFGETEDAYHHAEEAVRKDKRLPHGWYNLGFMENEQGRHEPALDALNNAIRLGFKQADVFEEKARALDELGREEEATDVVEHAEEIRSQQEERLVDQG</sequence>
<dbReference type="InterPro" id="IPR051685">
    <property type="entry name" value="Ycf3/AcsC/BcsC/TPR_MFPF"/>
</dbReference>
<dbReference type="AlphaFoldDB" id="A0A830EU53"/>
<dbReference type="OrthoDB" id="115601at2157"/>
<dbReference type="Pfam" id="PF13432">
    <property type="entry name" value="TPR_16"/>
    <property type="match status" value="2"/>
</dbReference>
<keyword evidence="6" id="KW-1185">Reference proteome</keyword>
<dbReference type="SUPFAM" id="SSF48452">
    <property type="entry name" value="TPR-like"/>
    <property type="match status" value="1"/>
</dbReference>
<evidence type="ECO:0000256" key="4">
    <source>
        <dbReference type="SAM" id="MobiDB-lite"/>
    </source>
</evidence>
<feature type="compositionally biased region" description="Acidic residues" evidence="4">
    <location>
        <begin position="22"/>
        <end position="43"/>
    </location>
</feature>
<gene>
    <name evidence="5" type="ORF">GCM10009037_12040</name>
</gene>
<feature type="region of interest" description="Disordered" evidence="4">
    <location>
        <begin position="221"/>
        <end position="248"/>
    </location>
</feature>
<evidence type="ECO:0000313" key="5">
    <source>
        <dbReference type="EMBL" id="GGL29924.1"/>
    </source>
</evidence>
<dbReference type="Proteomes" id="UP000628840">
    <property type="component" value="Unassembled WGS sequence"/>
</dbReference>
<reference evidence="5 6" key="1">
    <citation type="journal article" date="2019" name="Int. J. Syst. Evol. Microbiol.">
        <title>The Global Catalogue of Microorganisms (GCM) 10K type strain sequencing project: providing services to taxonomists for standard genome sequencing and annotation.</title>
        <authorList>
            <consortium name="The Broad Institute Genomics Platform"/>
            <consortium name="The Broad Institute Genome Sequencing Center for Infectious Disease"/>
            <person name="Wu L."/>
            <person name="Ma J."/>
        </authorList>
    </citation>
    <scope>NUCLEOTIDE SEQUENCE [LARGE SCALE GENOMIC DNA]</scope>
    <source>
        <strain evidence="5 6">JCM 19585</strain>
    </source>
</reference>
<evidence type="ECO:0000313" key="6">
    <source>
        <dbReference type="Proteomes" id="UP000628840"/>
    </source>
</evidence>
<organism evidence="5 6">
    <name type="scientific">Halarchaeum grantii</name>
    <dbReference type="NCBI Taxonomy" id="1193105"/>
    <lineage>
        <taxon>Archaea</taxon>
        <taxon>Methanobacteriati</taxon>
        <taxon>Methanobacteriota</taxon>
        <taxon>Stenosarchaea group</taxon>
        <taxon>Halobacteria</taxon>
        <taxon>Halobacteriales</taxon>
        <taxon>Halobacteriaceae</taxon>
    </lineage>
</organism>
<evidence type="ECO:0000256" key="1">
    <source>
        <dbReference type="ARBA" id="ARBA00022737"/>
    </source>
</evidence>
<dbReference type="InterPro" id="IPR011990">
    <property type="entry name" value="TPR-like_helical_dom_sf"/>
</dbReference>
<evidence type="ECO:0000256" key="2">
    <source>
        <dbReference type="ARBA" id="ARBA00022803"/>
    </source>
</evidence>
<keyword evidence="1" id="KW-0677">Repeat</keyword>
<name>A0A830EU53_9EURY</name>
<dbReference type="PROSITE" id="PS50005">
    <property type="entry name" value="TPR"/>
    <property type="match status" value="1"/>
</dbReference>
<dbReference type="SMART" id="SM00028">
    <property type="entry name" value="TPR"/>
    <property type="match status" value="5"/>
</dbReference>
<dbReference type="PANTHER" id="PTHR44943:SF4">
    <property type="entry name" value="TPR REPEAT-CONTAINING PROTEIN MJ0798"/>
    <property type="match status" value="1"/>
</dbReference>